<dbReference type="InterPro" id="IPR001226">
    <property type="entry name" value="Flavodoxin_CS"/>
</dbReference>
<protein>
    <recommendedName>
        <fullName evidence="1">Flavodoxin domain-containing protein</fullName>
    </recommendedName>
</protein>
<accession>A0A7V7UBD3</accession>
<reference evidence="2 3" key="1">
    <citation type="submission" date="2019-09" db="EMBL/GenBank/DDBJ databases">
        <authorList>
            <person name="Valk L.C."/>
        </authorList>
    </citation>
    <scope>NUCLEOTIDE SEQUENCE [LARGE SCALE GENOMIC DNA]</scope>
    <source>
        <strain evidence="2">GalUA</strain>
    </source>
</reference>
<dbReference type="Proteomes" id="UP000461768">
    <property type="component" value="Unassembled WGS sequence"/>
</dbReference>
<evidence type="ECO:0000313" key="2">
    <source>
        <dbReference type="EMBL" id="KAB1437449.1"/>
    </source>
</evidence>
<organism evidence="2 3">
    <name type="scientific">Candidatus Galacturonatibacter soehngenii</name>
    <dbReference type="NCBI Taxonomy" id="2307010"/>
    <lineage>
        <taxon>Bacteria</taxon>
        <taxon>Bacillati</taxon>
        <taxon>Bacillota</taxon>
        <taxon>Clostridia</taxon>
        <taxon>Lachnospirales</taxon>
        <taxon>Lachnospiraceae</taxon>
        <taxon>Candidatus Galacturonatibacter</taxon>
    </lineage>
</organism>
<dbReference type="OrthoDB" id="2146857at2"/>
<dbReference type="AlphaFoldDB" id="A0A7V7UBD3"/>
<dbReference type="RefSeq" id="WP_151143820.1">
    <property type="nucleotide sequence ID" value="NZ_WAGX01000005.1"/>
</dbReference>
<dbReference type="PANTHER" id="PTHR38030">
    <property type="entry name" value="PROTOPORPHYRINOGEN IX DEHYDROGENASE [MENAQUINONE]"/>
    <property type="match status" value="1"/>
</dbReference>
<proteinExistence type="predicted"/>
<keyword evidence="3" id="KW-1185">Reference proteome</keyword>
<feature type="domain" description="Flavodoxin" evidence="1">
    <location>
        <begin position="4"/>
        <end position="141"/>
    </location>
</feature>
<dbReference type="SUPFAM" id="SSF52218">
    <property type="entry name" value="Flavoproteins"/>
    <property type="match status" value="1"/>
</dbReference>
<evidence type="ECO:0000259" key="1">
    <source>
        <dbReference type="Pfam" id="PF12724"/>
    </source>
</evidence>
<comment type="caution">
    <text evidence="2">The sequence shown here is derived from an EMBL/GenBank/DDBJ whole genome shotgun (WGS) entry which is preliminary data.</text>
</comment>
<reference evidence="2 3" key="2">
    <citation type="submission" date="2020-02" db="EMBL/GenBank/DDBJ databases">
        <title>Candidatus Galacturonibacter soehngenii shows hetero-acetogenic catabolism of galacturonic acid but lacks a canonical carbon monoxide dehydrogenase/acetyl-CoA synthase complex.</title>
        <authorList>
            <person name="Diender M."/>
            <person name="Stouten G.R."/>
            <person name="Petersen J.F."/>
            <person name="Nielsen P.H."/>
            <person name="Dueholm M.S."/>
            <person name="Pronk J.T."/>
            <person name="Van Loosdrecht M.C.M."/>
        </authorList>
    </citation>
    <scope>NUCLEOTIDE SEQUENCE [LARGE SCALE GENOMIC DNA]</scope>
    <source>
        <strain evidence="2">GalUA</strain>
    </source>
</reference>
<dbReference type="Pfam" id="PF12724">
    <property type="entry name" value="Flavodoxin_5"/>
    <property type="match status" value="1"/>
</dbReference>
<dbReference type="PROSITE" id="PS00201">
    <property type="entry name" value="FLAVODOXIN"/>
    <property type="match status" value="1"/>
</dbReference>
<dbReference type="InterPro" id="IPR026816">
    <property type="entry name" value="Flavodoxin_dom"/>
</dbReference>
<dbReference type="GO" id="GO:0070819">
    <property type="term" value="F:menaquinone-dependent protoporphyrinogen oxidase activity"/>
    <property type="evidence" value="ECO:0007669"/>
    <property type="project" value="TreeGrafter"/>
</dbReference>
<dbReference type="EMBL" id="WAGX01000005">
    <property type="protein sequence ID" value="KAB1437449.1"/>
    <property type="molecule type" value="Genomic_DNA"/>
</dbReference>
<evidence type="ECO:0000313" key="3">
    <source>
        <dbReference type="Proteomes" id="UP000461768"/>
    </source>
</evidence>
<dbReference type="InterPro" id="IPR052200">
    <property type="entry name" value="Protoporphyrinogen_IX_DH"/>
</dbReference>
<dbReference type="InterPro" id="IPR029039">
    <property type="entry name" value="Flavoprotein-like_sf"/>
</dbReference>
<name>A0A7V7UBD3_9FIRM</name>
<dbReference type="Gene3D" id="3.40.50.360">
    <property type="match status" value="1"/>
</dbReference>
<gene>
    <name evidence="2" type="ORF">F7O84_07505</name>
</gene>
<dbReference type="PANTHER" id="PTHR38030:SF2">
    <property type="entry name" value="PROTOPORPHYRINOGEN IX DEHYDROGENASE [QUINONE]"/>
    <property type="match status" value="1"/>
</dbReference>
<sequence>MKKIVIYSSKTGFTKQYANWIAKELNCEAISLHEVTKESLKPYHTVIYGGGITAGQIGGLKKFKNIMLEHSDKQIFVFATGATPMENKENLKGIINANFTQEEKVRIPFYYFQSGINYENMKLGGKMVLRILAVMLEKKKNKTKDEIDLIQALRKSNDCSNISHIIPLVDKVRRESNEKTSAS</sequence>
<dbReference type="GO" id="GO:0009055">
    <property type="term" value="F:electron transfer activity"/>
    <property type="evidence" value="ECO:0007669"/>
    <property type="project" value="InterPro"/>
</dbReference>
<dbReference type="GO" id="GO:0010181">
    <property type="term" value="F:FMN binding"/>
    <property type="evidence" value="ECO:0007669"/>
    <property type="project" value="InterPro"/>
</dbReference>
<dbReference type="GO" id="GO:0006783">
    <property type="term" value="P:heme biosynthetic process"/>
    <property type="evidence" value="ECO:0007669"/>
    <property type="project" value="TreeGrafter"/>
</dbReference>